<name>A0A9Q8T9Y5_9PEZI</name>
<dbReference type="PROSITE" id="PS51257">
    <property type="entry name" value="PROKAR_LIPOPROTEIN"/>
    <property type="match status" value="1"/>
</dbReference>
<dbReference type="AlphaFoldDB" id="A0A9Q8T9Y5"/>
<reference evidence="2" key="1">
    <citation type="journal article" date="2021" name="Mol. Plant Microbe Interact.">
        <title>Complete Genome Sequence of the Plant-Pathogenic Fungus Colletotrichum lupini.</title>
        <authorList>
            <person name="Baroncelli R."/>
            <person name="Pensec F."/>
            <person name="Da Lio D."/>
            <person name="Boufleur T."/>
            <person name="Vicente I."/>
            <person name="Sarrocco S."/>
            <person name="Picot A."/>
            <person name="Baraldi E."/>
            <person name="Sukno S."/>
            <person name="Thon M."/>
            <person name="Le Floch G."/>
        </authorList>
    </citation>
    <scope>NUCLEOTIDE SEQUENCE</scope>
    <source>
        <strain evidence="2">IMI 504893</strain>
    </source>
</reference>
<feature type="region of interest" description="Disordered" evidence="1">
    <location>
        <begin position="158"/>
        <end position="208"/>
    </location>
</feature>
<accession>A0A9Q8T9Y5</accession>
<dbReference type="RefSeq" id="XP_049152422.1">
    <property type="nucleotide sequence ID" value="XM_049295275.1"/>
</dbReference>
<keyword evidence="3" id="KW-1185">Reference proteome</keyword>
<dbReference type="KEGG" id="clup:CLUP02_16353"/>
<evidence type="ECO:0000313" key="3">
    <source>
        <dbReference type="Proteomes" id="UP000830671"/>
    </source>
</evidence>
<gene>
    <name evidence="2" type="ORF">CLUP02_16353</name>
</gene>
<dbReference type="EMBL" id="CP019481">
    <property type="protein sequence ID" value="UQC90821.1"/>
    <property type="molecule type" value="Genomic_DNA"/>
</dbReference>
<organism evidence="2 3">
    <name type="scientific">Colletotrichum lupini</name>
    <dbReference type="NCBI Taxonomy" id="145971"/>
    <lineage>
        <taxon>Eukaryota</taxon>
        <taxon>Fungi</taxon>
        <taxon>Dikarya</taxon>
        <taxon>Ascomycota</taxon>
        <taxon>Pezizomycotina</taxon>
        <taxon>Sordariomycetes</taxon>
        <taxon>Hypocreomycetidae</taxon>
        <taxon>Glomerellales</taxon>
        <taxon>Glomerellaceae</taxon>
        <taxon>Colletotrichum</taxon>
        <taxon>Colletotrichum acutatum species complex</taxon>
    </lineage>
</organism>
<evidence type="ECO:0000256" key="1">
    <source>
        <dbReference type="SAM" id="MobiDB-lite"/>
    </source>
</evidence>
<evidence type="ECO:0000313" key="2">
    <source>
        <dbReference type="EMBL" id="UQC90821.1"/>
    </source>
</evidence>
<sequence length="208" mass="23078">MHTGIREFGKESRVIDSSESLSPSSNCAVGFGVACSHMRKRYLREARTIPFSLLPRMIVTMFVSSHNHVTRGFRFVSRWSRKRYRGPPETVFCEANTKVTALTTSAPWQIILCSAIVNSGLTRAELPIDDGAESPYQNAVHIGLQLSRIQRDRQARILQSPWVKGEQMTTESRGTGRSANRDGRTGAPTELASRADSRRDARRGAASG</sequence>
<protein>
    <submittedName>
        <fullName evidence="2">Uncharacterized protein</fullName>
    </submittedName>
</protein>
<feature type="compositionally biased region" description="Basic and acidic residues" evidence="1">
    <location>
        <begin position="193"/>
        <end position="208"/>
    </location>
</feature>
<feature type="compositionally biased region" description="Polar residues" evidence="1">
    <location>
        <begin position="167"/>
        <end position="178"/>
    </location>
</feature>
<proteinExistence type="predicted"/>
<dbReference type="Proteomes" id="UP000830671">
    <property type="component" value="Chromosome 9"/>
</dbReference>
<dbReference type="GeneID" id="73350285"/>